<gene>
    <name evidence="3" type="ORF">LSUE1_G006516</name>
</gene>
<comment type="caution">
    <text evidence="3">The sequence shown here is derived from an EMBL/GenBank/DDBJ whole genome shotgun (WGS) entry which is preliminary data.</text>
</comment>
<name>A0A8T9C8I3_9HELO</name>
<sequence>MSSVTFKREASEDSPDANASKRVARSQPKKDKGPRPSFLSGTYQSMVTVNVNDTNSNQSFLIYKEIICYYSPFFEAAFNGGFEEGKNQTMDLCEASPKVFGMFVNWLYTQSIAQTKDESDFHSLVELWILADRLLIPTLQNDTLEAIDRRRVALNARPVPMFNKVYEYTSPSSPLRKYIIQLAGSGFDLGMVLLTPEKYPKELLVDMINFMRTGDQRKWVKFSKEELKQFFVDEGDKQ</sequence>
<feature type="domain" description="BTB" evidence="2">
    <location>
        <begin position="45"/>
        <end position="116"/>
    </location>
</feature>
<dbReference type="InterPro" id="IPR000210">
    <property type="entry name" value="BTB/POZ_dom"/>
</dbReference>
<organism evidence="3 4">
    <name type="scientific">Lachnellula suecica</name>
    <dbReference type="NCBI Taxonomy" id="602035"/>
    <lineage>
        <taxon>Eukaryota</taxon>
        <taxon>Fungi</taxon>
        <taxon>Dikarya</taxon>
        <taxon>Ascomycota</taxon>
        <taxon>Pezizomycotina</taxon>
        <taxon>Leotiomycetes</taxon>
        <taxon>Helotiales</taxon>
        <taxon>Lachnaceae</taxon>
        <taxon>Lachnellula</taxon>
    </lineage>
</organism>
<proteinExistence type="predicted"/>
<feature type="compositionally biased region" description="Basic and acidic residues" evidence="1">
    <location>
        <begin position="1"/>
        <end position="11"/>
    </location>
</feature>
<dbReference type="Proteomes" id="UP000469558">
    <property type="component" value="Unassembled WGS sequence"/>
</dbReference>
<dbReference type="PROSITE" id="PS50097">
    <property type="entry name" value="BTB"/>
    <property type="match status" value="1"/>
</dbReference>
<dbReference type="Gene3D" id="3.30.710.10">
    <property type="entry name" value="Potassium Channel Kv1.1, Chain A"/>
    <property type="match status" value="1"/>
</dbReference>
<keyword evidence="4" id="KW-1185">Reference proteome</keyword>
<feature type="region of interest" description="Disordered" evidence="1">
    <location>
        <begin position="1"/>
        <end position="39"/>
    </location>
</feature>
<dbReference type="OrthoDB" id="194443at2759"/>
<evidence type="ECO:0000313" key="4">
    <source>
        <dbReference type="Proteomes" id="UP000469558"/>
    </source>
</evidence>
<dbReference type="SMART" id="SM00225">
    <property type="entry name" value="BTB"/>
    <property type="match status" value="1"/>
</dbReference>
<dbReference type="Pfam" id="PF00651">
    <property type="entry name" value="BTB"/>
    <property type="match status" value="1"/>
</dbReference>
<protein>
    <recommendedName>
        <fullName evidence="2">BTB domain-containing protein</fullName>
    </recommendedName>
</protein>
<evidence type="ECO:0000259" key="2">
    <source>
        <dbReference type="PROSITE" id="PS50097"/>
    </source>
</evidence>
<dbReference type="SUPFAM" id="SSF54695">
    <property type="entry name" value="POZ domain"/>
    <property type="match status" value="1"/>
</dbReference>
<accession>A0A8T9C8I3</accession>
<evidence type="ECO:0000256" key="1">
    <source>
        <dbReference type="SAM" id="MobiDB-lite"/>
    </source>
</evidence>
<dbReference type="PANTHER" id="PTHR47843:SF2">
    <property type="entry name" value="BTB DOMAIN-CONTAINING PROTEIN"/>
    <property type="match status" value="1"/>
</dbReference>
<dbReference type="CDD" id="cd18186">
    <property type="entry name" value="BTB_POZ_ZBTB_KLHL-like"/>
    <property type="match status" value="1"/>
</dbReference>
<evidence type="ECO:0000313" key="3">
    <source>
        <dbReference type="EMBL" id="TVY78457.1"/>
    </source>
</evidence>
<dbReference type="InterPro" id="IPR011333">
    <property type="entry name" value="SKP1/BTB/POZ_sf"/>
</dbReference>
<dbReference type="AlphaFoldDB" id="A0A8T9C8I3"/>
<reference evidence="3 4" key="1">
    <citation type="submission" date="2018-05" db="EMBL/GenBank/DDBJ databases">
        <title>Genome sequencing and assembly of the regulated plant pathogen Lachnellula willkommii and related sister species for the development of diagnostic species identification markers.</title>
        <authorList>
            <person name="Giroux E."/>
            <person name="Bilodeau G."/>
        </authorList>
    </citation>
    <scope>NUCLEOTIDE SEQUENCE [LARGE SCALE GENOMIC DNA]</scope>
    <source>
        <strain evidence="3 4">CBS 268.59</strain>
    </source>
</reference>
<dbReference type="PANTHER" id="PTHR47843">
    <property type="entry name" value="BTB DOMAIN-CONTAINING PROTEIN-RELATED"/>
    <property type="match status" value="1"/>
</dbReference>
<dbReference type="EMBL" id="QGMK01000760">
    <property type="protein sequence ID" value="TVY78457.1"/>
    <property type="molecule type" value="Genomic_DNA"/>
</dbReference>